<dbReference type="PROSITE" id="PS01175">
    <property type="entry name" value="RIBONUCLEASE_II"/>
    <property type="match status" value="1"/>
</dbReference>
<evidence type="ECO:0000313" key="4">
    <source>
        <dbReference type="EMBL" id="EJX02672.1"/>
    </source>
</evidence>
<evidence type="ECO:0000259" key="3">
    <source>
        <dbReference type="PROSITE" id="PS50126"/>
    </source>
</evidence>
<name>J9G631_9ZZZZ</name>
<dbReference type="EMBL" id="AMCI01002445">
    <property type="protein sequence ID" value="EJX02672.1"/>
    <property type="molecule type" value="Genomic_DNA"/>
</dbReference>
<feature type="domain" description="S1 motif" evidence="3">
    <location>
        <begin position="229"/>
        <end position="310"/>
    </location>
</feature>
<dbReference type="InterPro" id="IPR001900">
    <property type="entry name" value="RNase_II/R"/>
</dbReference>
<organism evidence="4">
    <name type="scientific">gut metagenome</name>
    <dbReference type="NCBI Taxonomy" id="749906"/>
    <lineage>
        <taxon>unclassified sequences</taxon>
        <taxon>metagenomes</taxon>
        <taxon>organismal metagenomes</taxon>
    </lineage>
</organism>
<evidence type="ECO:0000256" key="2">
    <source>
        <dbReference type="ARBA" id="ARBA00022801"/>
    </source>
</evidence>
<dbReference type="SMART" id="SM00316">
    <property type="entry name" value="S1"/>
    <property type="match status" value="1"/>
</dbReference>
<dbReference type="InterPro" id="IPR050180">
    <property type="entry name" value="RNR_Ribonuclease"/>
</dbReference>
<dbReference type="Gene3D" id="2.40.50.140">
    <property type="entry name" value="Nucleic acid-binding proteins"/>
    <property type="match status" value="1"/>
</dbReference>
<keyword evidence="1" id="KW-0540">Nuclease</keyword>
<dbReference type="AlphaFoldDB" id="J9G631"/>
<dbReference type="GO" id="GO:0016787">
    <property type="term" value="F:hydrolase activity"/>
    <property type="evidence" value="ECO:0007669"/>
    <property type="project" value="UniProtKB-KW"/>
</dbReference>
<dbReference type="GO" id="GO:0004540">
    <property type="term" value="F:RNA nuclease activity"/>
    <property type="evidence" value="ECO:0007669"/>
    <property type="project" value="InterPro"/>
</dbReference>
<protein>
    <submittedName>
        <fullName evidence="4">Ribonuclease R</fullName>
    </submittedName>
</protein>
<dbReference type="GO" id="GO:0006402">
    <property type="term" value="P:mRNA catabolic process"/>
    <property type="evidence" value="ECO:0007669"/>
    <property type="project" value="TreeGrafter"/>
</dbReference>
<gene>
    <name evidence="4" type="ORF">EVA_09221</name>
</gene>
<evidence type="ECO:0000256" key="1">
    <source>
        <dbReference type="ARBA" id="ARBA00022722"/>
    </source>
</evidence>
<dbReference type="InterPro" id="IPR003029">
    <property type="entry name" value="S1_domain"/>
</dbReference>
<dbReference type="PANTHER" id="PTHR23355">
    <property type="entry name" value="RIBONUCLEASE"/>
    <property type="match status" value="1"/>
</dbReference>
<dbReference type="CDD" id="cd04471">
    <property type="entry name" value="S1_RNase_R"/>
    <property type="match status" value="1"/>
</dbReference>
<dbReference type="SMART" id="SM00955">
    <property type="entry name" value="RNB"/>
    <property type="match status" value="1"/>
</dbReference>
<sequence>METQALFDEEGHISGFKEREHNDAHRLIEECMLVANTCAADFVSMKKREALYRVHDKPEEDRVKTLNTMLACYDLKLTAVTPAALAELVDKTRDNPVLQTAILRTMSRACYTPDNIGHFGLQYDKYTHFTSPIRRYPDLLVHRVIKAILADKSFVPKIVIDDAQLLAGRHARALGSRPEEQKKPRTGVKHAVWSRLGILCSAAERRADDASREVMNYLKCQYMLDQPPSKQYEAVVTGMIPAGIFVTLKDNAIEGFIHISQLGWGYWEFDEKHLLMKSNEEMEQYRIGDTLKVMLDEVDLENRRLSFIVVSHGRRSKQRRRY</sequence>
<dbReference type="SUPFAM" id="SSF50249">
    <property type="entry name" value="Nucleic acid-binding proteins"/>
    <property type="match status" value="2"/>
</dbReference>
<dbReference type="GO" id="GO:0003723">
    <property type="term" value="F:RNA binding"/>
    <property type="evidence" value="ECO:0007669"/>
    <property type="project" value="InterPro"/>
</dbReference>
<dbReference type="InterPro" id="IPR022966">
    <property type="entry name" value="RNase_II/R_CS"/>
</dbReference>
<dbReference type="Pfam" id="PF00773">
    <property type="entry name" value="RNB"/>
    <property type="match status" value="1"/>
</dbReference>
<accession>J9G631</accession>
<keyword evidence="2" id="KW-0378">Hydrolase</keyword>
<comment type="caution">
    <text evidence="4">The sequence shown here is derived from an EMBL/GenBank/DDBJ whole genome shotgun (WGS) entry which is preliminary data.</text>
</comment>
<proteinExistence type="predicted"/>
<dbReference type="PANTHER" id="PTHR23355:SF9">
    <property type="entry name" value="DIS3-LIKE EXONUCLEASE 2"/>
    <property type="match status" value="1"/>
</dbReference>
<reference evidence="4" key="1">
    <citation type="journal article" date="2012" name="PLoS ONE">
        <title>Gene sets for utilization of primary and secondary nutrition supplies in the distal gut of endangered iberian lynx.</title>
        <authorList>
            <person name="Alcaide M."/>
            <person name="Messina E."/>
            <person name="Richter M."/>
            <person name="Bargiela R."/>
            <person name="Peplies J."/>
            <person name="Huws S.A."/>
            <person name="Newbold C.J."/>
            <person name="Golyshin P.N."/>
            <person name="Simon M.A."/>
            <person name="Lopez G."/>
            <person name="Yakimov M.M."/>
            <person name="Ferrer M."/>
        </authorList>
    </citation>
    <scope>NUCLEOTIDE SEQUENCE</scope>
</reference>
<dbReference type="InterPro" id="IPR012340">
    <property type="entry name" value="NA-bd_OB-fold"/>
</dbReference>
<dbReference type="GO" id="GO:0005829">
    <property type="term" value="C:cytosol"/>
    <property type="evidence" value="ECO:0007669"/>
    <property type="project" value="TreeGrafter"/>
</dbReference>
<dbReference type="PROSITE" id="PS50126">
    <property type="entry name" value="S1"/>
    <property type="match status" value="1"/>
</dbReference>
<dbReference type="Pfam" id="PF00575">
    <property type="entry name" value="S1"/>
    <property type="match status" value="1"/>
</dbReference>